<dbReference type="GO" id="GO:0051536">
    <property type="term" value="F:iron-sulfur cluster binding"/>
    <property type="evidence" value="ECO:0007669"/>
    <property type="project" value="InterPro"/>
</dbReference>
<evidence type="ECO:0000313" key="2">
    <source>
        <dbReference type="EMBL" id="GAJ07488.1"/>
    </source>
</evidence>
<sequence length="77" mass="8918">MPHNSINPKRFREEEVKSGPYKGFKIDESKYSEMLDEFYELSGWDKKTGMQTRTGLEKLGLGDIAKKLSKYGKLTKK</sequence>
<dbReference type="AlphaFoldDB" id="X1TQA3"/>
<dbReference type="Pfam" id="PF01314">
    <property type="entry name" value="AFOR_C"/>
    <property type="match status" value="1"/>
</dbReference>
<dbReference type="InterPro" id="IPR001203">
    <property type="entry name" value="OxRdtase_Ald_Fedxn_C"/>
</dbReference>
<gene>
    <name evidence="2" type="ORF">S12H4_43387</name>
</gene>
<dbReference type="Gene3D" id="1.10.599.10">
    <property type="entry name" value="Aldehyde Ferredoxin Oxidoreductase Protein, subunit A, domain 3"/>
    <property type="match status" value="1"/>
</dbReference>
<dbReference type="GO" id="GO:0016625">
    <property type="term" value="F:oxidoreductase activity, acting on the aldehyde or oxo group of donors, iron-sulfur protein as acceptor"/>
    <property type="evidence" value="ECO:0007669"/>
    <property type="project" value="InterPro"/>
</dbReference>
<reference evidence="2" key="1">
    <citation type="journal article" date="2014" name="Front. Microbiol.">
        <title>High frequency of phylogenetically diverse reductive dehalogenase-homologous genes in deep subseafloor sedimentary metagenomes.</title>
        <authorList>
            <person name="Kawai M."/>
            <person name="Futagami T."/>
            <person name="Toyoda A."/>
            <person name="Takaki Y."/>
            <person name="Nishi S."/>
            <person name="Hori S."/>
            <person name="Arai W."/>
            <person name="Tsubouchi T."/>
            <person name="Morono Y."/>
            <person name="Uchiyama I."/>
            <person name="Ito T."/>
            <person name="Fujiyama A."/>
            <person name="Inagaki F."/>
            <person name="Takami H."/>
        </authorList>
    </citation>
    <scope>NUCLEOTIDE SEQUENCE</scope>
    <source>
        <strain evidence="2">Expedition CK06-06</strain>
    </source>
</reference>
<evidence type="ECO:0000259" key="1">
    <source>
        <dbReference type="Pfam" id="PF01314"/>
    </source>
</evidence>
<organism evidence="2">
    <name type="scientific">marine sediment metagenome</name>
    <dbReference type="NCBI Taxonomy" id="412755"/>
    <lineage>
        <taxon>unclassified sequences</taxon>
        <taxon>metagenomes</taxon>
        <taxon>ecological metagenomes</taxon>
    </lineage>
</organism>
<name>X1TQA3_9ZZZZ</name>
<dbReference type="InterPro" id="IPR013985">
    <property type="entry name" value="Ald_Fedxn_OxRdtase_dom3"/>
</dbReference>
<dbReference type="SUPFAM" id="SSF48310">
    <property type="entry name" value="Aldehyde ferredoxin oxidoreductase, C-terminal domains"/>
    <property type="match status" value="1"/>
</dbReference>
<dbReference type="EMBL" id="BARW01026623">
    <property type="protein sequence ID" value="GAJ07488.1"/>
    <property type="molecule type" value="Genomic_DNA"/>
</dbReference>
<dbReference type="InterPro" id="IPR036021">
    <property type="entry name" value="Tungsten_al_ferr_oxy-like_C"/>
</dbReference>
<feature type="domain" description="Aldehyde ferredoxin oxidoreductase C-terminal" evidence="1">
    <location>
        <begin position="8"/>
        <end position="61"/>
    </location>
</feature>
<comment type="caution">
    <text evidence="2">The sequence shown here is derived from an EMBL/GenBank/DDBJ whole genome shotgun (WGS) entry which is preliminary data.</text>
</comment>
<dbReference type="GO" id="GO:0009055">
    <property type="term" value="F:electron transfer activity"/>
    <property type="evidence" value="ECO:0007669"/>
    <property type="project" value="InterPro"/>
</dbReference>
<accession>X1TQA3</accession>
<protein>
    <recommendedName>
        <fullName evidence="1">Aldehyde ferredoxin oxidoreductase C-terminal domain-containing protein</fullName>
    </recommendedName>
</protein>
<proteinExistence type="predicted"/>